<accession>A0A4U3KTE1</accession>
<reference evidence="1 2" key="1">
    <citation type="submission" date="2019-05" db="EMBL/GenBank/DDBJ databases">
        <title>Panacibacter sp. strain 17mud1-8 Genome sequencing and assembly.</title>
        <authorList>
            <person name="Chhetri G."/>
        </authorList>
    </citation>
    <scope>NUCLEOTIDE SEQUENCE [LARGE SCALE GENOMIC DNA]</scope>
    <source>
        <strain evidence="1 2">17mud1-8</strain>
    </source>
</reference>
<dbReference type="Proteomes" id="UP000305848">
    <property type="component" value="Unassembled WGS sequence"/>
</dbReference>
<dbReference type="EMBL" id="SZQL01000028">
    <property type="protein sequence ID" value="TKK64774.1"/>
    <property type="molecule type" value="Genomic_DNA"/>
</dbReference>
<sequence>MAHFTREVKLNDNTQVNFNQSPEIAYWAKKFNMTQEAFQRVFQNNNYSISKTLAACTTKA</sequence>
<evidence type="ECO:0000313" key="2">
    <source>
        <dbReference type="Proteomes" id="UP000305848"/>
    </source>
</evidence>
<protein>
    <submittedName>
        <fullName evidence="1">DUF3606 domain-containing protein</fullName>
    </submittedName>
</protein>
<keyword evidence="2" id="KW-1185">Reference proteome</keyword>
<dbReference type="AlphaFoldDB" id="A0A4U3KTE1"/>
<proteinExistence type="predicted"/>
<name>A0A4U3KTE1_9BACT</name>
<comment type="caution">
    <text evidence="1">The sequence shown here is derived from an EMBL/GenBank/DDBJ whole genome shotgun (WGS) entry which is preliminary data.</text>
</comment>
<dbReference type="OrthoDB" id="7030114at2"/>
<organism evidence="1 2">
    <name type="scientific">Ilyomonas limi</name>
    <dbReference type="NCBI Taxonomy" id="2575867"/>
    <lineage>
        <taxon>Bacteria</taxon>
        <taxon>Pseudomonadati</taxon>
        <taxon>Bacteroidota</taxon>
        <taxon>Chitinophagia</taxon>
        <taxon>Chitinophagales</taxon>
        <taxon>Chitinophagaceae</taxon>
        <taxon>Ilyomonas</taxon>
    </lineage>
</organism>
<gene>
    <name evidence="1" type="ORF">FC093_21745</name>
</gene>
<dbReference type="RefSeq" id="WP_137263930.1">
    <property type="nucleotide sequence ID" value="NZ_SZQL01000028.1"/>
</dbReference>
<evidence type="ECO:0000313" key="1">
    <source>
        <dbReference type="EMBL" id="TKK64774.1"/>
    </source>
</evidence>